<organism evidence="10 11">
    <name type="scientific">Candidatus Anaerobiospirillum merdipullorum</name>
    <dbReference type="NCBI Taxonomy" id="2838450"/>
    <lineage>
        <taxon>Bacteria</taxon>
        <taxon>Pseudomonadati</taxon>
        <taxon>Pseudomonadota</taxon>
        <taxon>Gammaproteobacteria</taxon>
        <taxon>Aeromonadales</taxon>
        <taxon>Succinivibrionaceae</taxon>
        <taxon>Anaerobiospirillum</taxon>
    </lineage>
</organism>
<gene>
    <name evidence="10" type="ORF">IAA31_04825</name>
</gene>
<evidence type="ECO:0000256" key="8">
    <source>
        <dbReference type="ARBA" id="ARBA00023136"/>
    </source>
</evidence>
<evidence type="ECO:0000256" key="5">
    <source>
        <dbReference type="ARBA" id="ARBA00022519"/>
    </source>
</evidence>
<evidence type="ECO:0000313" key="11">
    <source>
        <dbReference type="Proteomes" id="UP000824150"/>
    </source>
</evidence>
<feature type="transmembrane region" description="Helical" evidence="9">
    <location>
        <begin position="45"/>
        <end position="67"/>
    </location>
</feature>
<proteinExistence type="inferred from homology"/>
<comment type="subcellular location">
    <subcellularLocation>
        <location evidence="1">Cell inner membrane</location>
        <topology evidence="1">Multi-pass membrane protein</topology>
    </subcellularLocation>
</comment>
<keyword evidence="8 9" id="KW-0472">Membrane</keyword>
<keyword evidence="6 9" id="KW-0812">Transmembrane</keyword>
<feature type="transmembrane region" description="Helical" evidence="9">
    <location>
        <begin position="73"/>
        <end position="94"/>
    </location>
</feature>
<comment type="similarity">
    <text evidence="2">Belongs to the UPF0208 family.</text>
</comment>
<accession>A0A9E2KMJ0</accession>
<evidence type="ECO:0000256" key="3">
    <source>
        <dbReference type="ARBA" id="ARBA00018831"/>
    </source>
</evidence>
<evidence type="ECO:0000256" key="1">
    <source>
        <dbReference type="ARBA" id="ARBA00004429"/>
    </source>
</evidence>
<dbReference type="NCBIfam" id="NF002493">
    <property type="entry name" value="PRK01816.1"/>
    <property type="match status" value="1"/>
</dbReference>
<sequence length="149" mass="17174">MWFKTIRQGSKYLAIFPVHPILGAVFPENRVQYALRWGRRLIPPFIAFILLWNYVQGGGLQGISFFYTQKVNWPSALLCIVTLVLILLHGYYWAGKRAALKLNPKLTLFYRQLCQALGKEPAPVPTMFDLARALHEGLEKLDPDFLRKL</sequence>
<keyword evidence="7 9" id="KW-1133">Transmembrane helix</keyword>
<reference evidence="10" key="2">
    <citation type="submission" date="2021-04" db="EMBL/GenBank/DDBJ databases">
        <authorList>
            <person name="Gilroy R."/>
        </authorList>
    </citation>
    <scope>NUCLEOTIDE SEQUENCE</scope>
    <source>
        <strain evidence="10">687</strain>
    </source>
</reference>
<dbReference type="InterPro" id="IPR007334">
    <property type="entry name" value="UPF0208"/>
</dbReference>
<evidence type="ECO:0000256" key="9">
    <source>
        <dbReference type="SAM" id="Phobius"/>
    </source>
</evidence>
<evidence type="ECO:0000256" key="4">
    <source>
        <dbReference type="ARBA" id="ARBA00022475"/>
    </source>
</evidence>
<comment type="caution">
    <text evidence="10">The sequence shown here is derived from an EMBL/GenBank/DDBJ whole genome shotgun (WGS) entry which is preliminary data.</text>
</comment>
<protein>
    <recommendedName>
        <fullName evidence="3">UPF0208 membrane protein YfbV</fullName>
    </recommendedName>
</protein>
<name>A0A9E2KMJ0_9GAMM</name>
<evidence type="ECO:0000256" key="7">
    <source>
        <dbReference type="ARBA" id="ARBA00022989"/>
    </source>
</evidence>
<reference evidence="10" key="1">
    <citation type="journal article" date="2021" name="PeerJ">
        <title>Extensive microbial diversity within the chicken gut microbiome revealed by metagenomics and culture.</title>
        <authorList>
            <person name="Gilroy R."/>
            <person name="Ravi A."/>
            <person name="Getino M."/>
            <person name="Pursley I."/>
            <person name="Horton D.L."/>
            <person name="Alikhan N.F."/>
            <person name="Baker D."/>
            <person name="Gharbi K."/>
            <person name="Hall N."/>
            <person name="Watson M."/>
            <person name="Adriaenssens E.M."/>
            <person name="Foster-Nyarko E."/>
            <person name="Jarju S."/>
            <person name="Secka A."/>
            <person name="Antonio M."/>
            <person name="Oren A."/>
            <person name="Chaudhuri R.R."/>
            <person name="La Ragione R."/>
            <person name="Hildebrand F."/>
            <person name="Pallen M.J."/>
        </authorList>
    </citation>
    <scope>NUCLEOTIDE SEQUENCE</scope>
    <source>
        <strain evidence="10">687</strain>
    </source>
</reference>
<evidence type="ECO:0000313" key="10">
    <source>
        <dbReference type="EMBL" id="MBU3826795.1"/>
    </source>
</evidence>
<evidence type="ECO:0000256" key="2">
    <source>
        <dbReference type="ARBA" id="ARBA00009474"/>
    </source>
</evidence>
<dbReference type="GO" id="GO:0005886">
    <property type="term" value="C:plasma membrane"/>
    <property type="evidence" value="ECO:0007669"/>
    <property type="project" value="UniProtKB-SubCell"/>
</dbReference>
<keyword evidence="5" id="KW-0997">Cell inner membrane</keyword>
<dbReference type="EMBL" id="JAHLFG010000052">
    <property type="protein sequence ID" value="MBU3826795.1"/>
    <property type="molecule type" value="Genomic_DNA"/>
</dbReference>
<evidence type="ECO:0000256" key="6">
    <source>
        <dbReference type="ARBA" id="ARBA00022692"/>
    </source>
</evidence>
<keyword evidence="4" id="KW-1003">Cell membrane</keyword>
<dbReference type="Proteomes" id="UP000824150">
    <property type="component" value="Unassembled WGS sequence"/>
</dbReference>
<dbReference type="AlphaFoldDB" id="A0A9E2KMJ0"/>
<dbReference type="Pfam" id="PF04217">
    <property type="entry name" value="DUF412"/>
    <property type="match status" value="1"/>
</dbReference>